<keyword evidence="4 7" id="KW-0689">Ribosomal protein</keyword>
<dbReference type="CDD" id="cd00432">
    <property type="entry name" value="Ribosomal_L18_L5e"/>
    <property type="match status" value="1"/>
</dbReference>
<proteinExistence type="inferred from homology"/>
<dbReference type="PANTHER" id="PTHR12899:SF3">
    <property type="entry name" value="LARGE RIBOSOMAL SUBUNIT PROTEIN UL18M"/>
    <property type="match status" value="1"/>
</dbReference>
<keyword evidence="5 7" id="KW-0687">Ribonucleoprotein</keyword>
<evidence type="ECO:0000313" key="8">
    <source>
        <dbReference type="EMBL" id="WED42620.1"/>
    </source>
</evidence>
<comment type="function">
    <text evidence="7">This is one of the proteins that bind and probably mediate the attachment of the 5S RNA into the large ribosomal subunit, where it forms part of the central protuberance.</text>
</comment>
<reference evidence="8 9" key="1">
    <citation type="submission" date="2023-02" db="EMBL/GenBank/DDBJ databases">
        <title>Genome Sequence of L. cardiaca H63T.</title>
        <authorList>
            <person name="Lopez A.E."/>
            <person name="Cianciotto N.P."/>
        </authorList>
    </citation>
    <scope>NUCLEOTIDE SEQUENCE [LARGE SCALE GENOMIC DNA]</scope>
    <source>
        <strain evidence="8 9">H63</strain>
    </source>
</reference>
<accession>A0ABY8APH8</accession>
<dbReference type="InterPro" id="IPR005484">
    <property type="entry name" value="Ribosomal_uL18_bac/plant/anim"/>
</dbReference>
<dbReference type="HAMAP" id="MF_01337_B">
    <property type="entry name" value="Ribosomal_uL18_B"/>
    <property type="match status" value="1"/>
</dbReference>
<sequence>MKNKEKARTRRGLKAKAIHRRNPEKARLVVYRSSTHIYAQIVVRGENGDVVSVSSSTVDKELKSKLSGTKVERAFEVGKLLGQRAKDKKIESVSFDRAGYKYHGRVKALADGAREAGLIF</sequence>
<dbReference type="SUPFAM" id="SSF53137">
    <property type="entry name" value="Translational machinery components"/>
    <property type="match status" value="1"/>
</dbReference>
<evidence type="ECO:0000256" key="2">
    <source>
        <dbReference type="ARBA" id="ARBA00022730"/>
    </source>
</evidence>
<gene>
    <name evidence="7 8" type="primary">rplR</name>
    <name evidence="8" type="ORF">PXX05_11970</name>
</gene>
<evidence type="ECO:0000256" key="3">
    <source>
        <dbReference type="ARBA" id="ARBA00022884"/>
    </source>
</evidence>
<name>A0ABY8APH8_9GAMM</name>
<keyword evidence="3 7" id="KW-0694">RNA-binding</keyword>
<evidence type="ECO:0000256" key="4">
    <source>
        <dbReference type="ARBA" id="ARBA00022980"/>
    </source>
</evidence>
<comment type="similarity">
    <text evidence="1 7">Belongs to the universal ribosomal protein uL18 family.</text>
</comment>
<dbReference type="Pfam" id="PF00861">
    <property type="entry name" value="Ribosomal_L18p"/>
    <property type="match status" value="1"/>
</dbReference>
<dbReference type="InterPro" id="IPR004389">
    <property type="entry name" value="Ribosomal_uL18_bac-type"/>
</dbReference>
<dbReference type="Gene3D" id="3.30.420.100">
    <property type="match status" value="1"/>
</dbReference>
<protein>
    <recommendedName>
        <fullName evidence="6 7">Large ribosomal subunit protein uL18</fullName>
    </recommendedName>
</protein>
<evidence type="ECO:0000256" key="1">
    <source>
        <dbReference type="ARBA" id="ARBA00007116"/>
    </source>
</evidence>
<dbReference type="RefSeq" id="WP_275088441.1">
    <property type="nucleotide sequence ID" value="NZ_CP119078.1"/>
</dbReference>
<keyword evidence="2 7" id="KW-0699">rRNA-binding</keyword>
<keyword evidence="9" id="KW-1185">Reference proteome</keyword>
<evidence type="ECO:0000256" key="6">
    <source>
        <dbReference type="ARBA" id="ARBA00035197"/>
    </source>
</evidence>
<dbReference type="InterPro" id="IPR057268">
    <property type="entry name" value="Ribosomal_L18"/>
</dbReference>
<dbReference type="PANTHER" id="PTHR12899">
    <property type="entry name" value="39S RIBOSOMAL PROTEIN L18, MITOCHONDRIAL"/>
    <property type="match status" value="1"/>
</dbReference>
<dbReference type="GO" id="GO:0005840">
    <property type="term" value="C:ribosome"/>
    <property type="evidence" value="ECO:0007669"/>
    <property type="project" value="UniProtKB-KW"/>
</dbReference>
<evidence type="ECO:0000313" key="9">
    <source>
        <dbReference type="Proteomes" id="UP001222087"/>
    </source>
</evidence>
<comment type="subunit">
    <text evidence="7">Part of the 50S ribosomal subunit; part of the 5S rRNA/L5/L18/L25 subcomplex. Contacts the 5S and 23S rRNAs.</text>
</comment>
<dbReference type="Proteomes" id="UP001222087">
    <property type="component" value="Chromosome"/>
</dbReference>
<dbReference type="NCBIfam" id="TIGR00060">
    <property type="entry name" value="L18_bact"/>
    <property type="match status" value="1"/>
</dbReference>
<dbReference type="EMBL" id="CP119078">
    <property type="protein sequence ID" value="WED42620.1"/>
    <property type="molecule type" value="Genomic_DNA"/>
</dbReference>
<evidence type="ECO:0000256" key="5">
    <source>
        <dbReference type="ARBA" id="ARBA00023274"/>
    </source>
</evidence>
<organism evidence="8 9">
    <name type="scientific">Legionella cardiaca</name>
    <dbReference type="NCBI Taxonomy" id="1071983"/>
    <lineage>
        <taxon>Bacteria</taxon>
        <taxon>Pseudomonadati</taxon>
        <taxon>Pseudomonadota</taxon>
        <taxon>Gammaproteobacteria</taxon>
        <taxon>Legionellales</taxon>
        <taxon>Legionellaceae</taxon>
        <taxon>Legionella</taxon>
    </lineage>
</organism>
<evidence type="ECO:0000256" key="7">
    <source>
        <dbReference type="HAMAP-Rule" id="MF_01337"/>
    </source>
</evidence>